<organism evidence="3 4">
    <name type="scientific">Dactylosporangium matsuzakiense</name>
    <dbReference type="NCBI Taxonomy" id="53360"/>
    <lineage>
        <taxon>Bacteria</taxon>
        <taxon>Bacillati</taxon>
        <taxon>Actinomycetota</taxon>
        <taxon>Actinomycetes</taxon>
        <taxon>Micromonosporales</taxon>
        <taxon>Micromonosporaceae</taxon>
        <taxon>Dactylosporangium</taxon>
    </lineage>
</organism>
<sequence length="385" mass="43215">MTAAPAARMACRICRAVLHRHVDAATGRVQYRHPAVGAAASAGHRPDPVPAGEVDAVDLCDFCGDERIAYQFGTTPITVVMDTPGGELVQHYGTGWSACVACAALVQAQDEERHHHRQMEPPHQRRLDPSPQSSNQRRTPAAVTFGSRNWSSTTPDPADPARRRWVRSMQRYWLRSLFWTRSTYEQGLSMTKRGWPGHFTRFLLTFTELLVLLRMLLTEENYPDPGAFKRYEPPAELLDSEREYLGWATNHIQWVARLARRRSTRYVVVALTSGLSALAVTLAVALSAPTWVPAVLGFIAAAGQFYEGLARNREQSHLDHQLAVKLQRLIRTFQLEVGSLSAWALRERFKELQQAFEDTKEEYGSQILKIREQGPPPSPGNGARP</sequence>
<feature type="compositionally biased region" description="Polar residues" evidence="1">
    <location>
        <begin position="146"/>
        <end position="155"/>
    </location>
</feature>
<gene>
    <name evidence="3" type="ORF">GCM10017581_054700</name>
</gene>
<feature type="compositionally biased region" description="Basic and acidic residues" evidence="1">
    <location>
        <begin position="111"/>
        <end position="128"/>
    </location>
</feature>
<proteinExistence type="predicted"/>
<accession>A0A9W6KND7</accession>
<feature type="region of interest" description="Disordered" evidence="1">
    <location>
        <begin position="111"/>
        <end position="161"/>
    </location>
</feature>
<dbReference type="EMBL" id="BSFP01000037">
    <property type="protein sequence ID" value="GLL03724.1"/>
    <property type="molecule type" value="Genomic_DNA"/>
</dbReference>
<keyword evidence="2" id="KW-0472">Membrane</keyword>
<protein>
    <submittedName>
        <fullName evidence="3">Uncharacterized protein</fullName>
    </submittedName>
</protein>
<keyword evidence="2" id="KW-1133">Transmembrane helix</keyword>
<reference evidence="3" key="2">
    <citation type="submission" date="2023-01" db="EMBL/GenBank/DDBJ databases">
        <authorList>
            <person name="Sun Q."/>
            <person name="Evtushenko L."/>
        </authorList>
    </citation>
    <scope>NUCLEOTIDE SEQUENCE</scope>
    <source>
        <strain evidence="3">VKM Ac-1321</strain>
    </source>
</reference>
<evidence type="ECO:0000256" key="2">
    <source>
        <dbReference type="SAM" id="Phobius"/>
    </source>
</evidence>
<comment type="caution">
    <text evidence="3">The sequence shown here is derived from an EMBL/GenBank/DDBJ whole genome shotgun (WGS) entry which is preliminary data.</text>
</comment>
<dbReference type="AlphaFoldDB" id="A0A9W6KND7"/>
<name>A0A9W6KND7_9ACTN</name>
<reference evidence="3" key="1">
    <citation type="journal article" date="2014" name="Int. J. Syst. Evol. Microbiol.">
        <title>Complete genome sequence of Corynebacterium casei LMG S-19264T (=DSM 44701T), isolated from a smear-ripened cheese.</title>
        <authorList>
            <consortium name="US DOE Joint Genome Institute (JGI-PGF)"/>
            <person name="Walter F."/>
            <person name="Albersmeier A."/>
            <person name="Kalinowski J."/>
            <person name="Ruckert C."/>
        </authorList>
    </citation>
    <scope>NUCLEOTIDE SEQUENCE</scope>
    <source>
        <strain evidence="3">VKM Ac-1321</strain>
    </source>
</reference>
<evidence type="ECO:0000256" key="1">
    <source>
        <dbReference type="SAM" id="MobiDB-lite"/>
    </source>
</evidence>
<keyword evidence="4" id="KW-1185">Reference proteome</keyword>
<dbReference type="Proteomes" id="UP001143480">
    <property type="component" value="Unassembled WGS sequence"/>
</dbReference>
<feature type="transmembrane region" description="Helical" evidence="2">
    <location>
        <begin position="266"/>
        <end position="285"/>
    </location>
</feature>
<evidence type="ECO:0000313" key="4">
    <source>
        <dbReference type="Proteomes" id="UP001143480"/>
    </source>
</evidence>
<keyword evidence="2" id="KW-0812">Transmembrane</keyword>
<dbReference type="RefSeq" id="WP_271189545.1">
    <property type="nucleotide sequence ID" value="NZ_BSFP01000037.1"/>
</dbReference>
<evidence type="ECO:0000313" key="3">
    <source>
        <dbReference type="EMBL" id="GLL03724.1"/>
    </source>
</evidence>